<gene>
    <name evidence="1" type="ORF">Tther_02529</name>
</gene>
<dbReference type="Proteomes" id="UP000318542">
    <property type="component" value="Unassembled WGS sequence"/>
</dbReference>
<comment type="caution">
    <text evidence="1">The sequence shown here is derived from an EMBL/GenBank/DDBJ whole genome shotgun (WGS) entry which is preliminary data.</text>
</comment>
<dbReference type="AlphaFoldDB" id="A0A554WVE9"/>
<evidence type="ECO:0000313" key="1">
    <source>
        <dbReference type="EMBL" id="TSE27544.1"/>
    </source>
</evidence>
<proteinExistence type="predicted"/>
<protein>
    <submittedName>
        <fullName evidence="1">Uncharacterized protein</fullName>
    </submittedName>
</protein>
<keyword evidence="2" id="KW-1185">Reference proteome</keyword>
<reference evidence="1 2" key="1">
    <citation type="submission" date="2019-07" db="EMBL/GenBank/DDBJ databases">
        <title>Tepidimonas thermarum AA-1 draft genome.</title>
        <authorList>
            <person name="Da Costa M.S."/>
            <person name="Froufe H.J.C."/>
            <person name="Egas C."/>
            <person name="Albuquerque L."/>
        </authorList>
    </citation>
    <scope>NUCLEOTIDE SEQUENCE [LARGE SCALE GENOMIC DNA]</scope>
    <source>
        <strain evidence="1 2">AA-1</strain>
    </source>
</reference>
<evidence type="ECO:0000313" key="2">
    <source>
        <dbReference type="Proteomes" id="UP000318542"/>
    </source>
</evidence>
<sequence>MTNSALAGRQGKAVWGDAAIEANLKELGYGG</sequence>
<dbReference type="EMBL" id="VJOL01000087">
    <property type="protein sequence ID" value="TSE27544.1"/>
    <property type="molecule type" value="Genomic_DNA"/>
</dbReference>
<name>A0A554WVE9_9BURK</name>
<accession>A0A554WVE9</accession>
<organism evidence="1 2">
    <name type="scientific">Tepidimonas thermarum</name>
    <dbReference type="NCBI Taxonomy" id="335431"/>
    <lineage>
        <taxon>Bacteria</taxon>
        <taxon>Pseudomonadati</taxon>
        <taxon>Pseudomonadota</taxon>
        <taxon>Betaproteobacteria</taxon>
        <taxon>Burkholderiales</taxon>
        <taxon>Tepidimonas</taxon>
    </lineage>
</organism>